<reference evidence="3" key="1">
    <citation type="submission" date="2020-03" db="EMBL/GenBank/DDBJ databases">
        <title>Long-read based genome assembly of a Labrador retriever dog.</title>
        <authorList>
            <person name="Eory L."/>
            <person name="Zhang W."/>
            <person name="Schoenebeck J."/>
        </authorList>
    </citation>
    <scope>NUCLEOTIDE SEQUENCE [LARGE SCALE GENOMIC DNA]</scope>
    <source>
        <strain evidence="3">Labrador retriever</strain>
    </source>
</reference>
<keyword evidence="2" id="KW-1133">Transmembrane helix</keyword>
<feature type="region of interest" description="Disordered" evidence="1">
    <location>
        <begin position="37"/>
        <end position="103"/>
    </location>
</feature>
<reference evidence="3" key="3">
    <citation type="submission" date="2025-09" db="UniProtKB">
        <authorList>
            <consortium name="Ensembl"/>
        </authorList>
    </citation>
    <scope>IDENTIFICATION</scope>
    <source>
        <strain evidence="3">Boxer</strain>
    </source>
</reference>
<keyword evidence="4" id="KW-1185">Reference proteome</keyword>
<feature type="transmembrane region" description="Helical" evidence="2">
    <location>
        <begin position="107"/>
        <end position="130"/>
    </location>
</feature>
<reference evidence="3" key="2">
    <citation type="submission" date="2025-08" db="UniProtKB">
        <authorList>
            <consortium name="Ensembl"/>
        </authorList>
    </citation>
    <scope>IDENTIFICATION</scope>
    <source>
        <strain evidence="3">Boxer</strain>
    </source>
</reference>
<dbReference type="AlphaFoldDB" id="A0A8I3MJL8"/>
<organism evidence="3 4">
    <name type="scientific">Canis lupus familiaris</name>
    <name type="common">Dog</name>
    <name type="synonym">Canis familiaris</name>
    <dbReference type="NCBI Taxonomy" id="9615"/>
    <lineage>
        <taxon>Eukaryota</taxon>
        <taxon>Metazoa</taxon>
        <taxon>Chordata</taxon>
        <taxon>Craniata</taxon>
        <taxon>Vertebrata</taxon>
        <taxon>Euteleostomi</taxon>
        <taxon>Mammalia</taxon>
        <taxon>Eutheria</taxon>
        <taxon>Laurasiatheria</taxon>
        <taxon>Carnivora</taxon>
        <taxon>Caniformia</taxon>
        <taxon>Canidae</taxon>
        <taxon>Canis</taxon>
    </lineage>
</organism>
<evidence type="ECO:0000256" key="1">
    <source>
        <dbReference type="SAM" id="MobiDB-lite"/>
    </source>
</evidence>
<dbReference type="GeneTree" id="ENSGT00950000185149"/>
<evidence type="ECO:0000313" key="4">
    <source>
        <dbReference type="Proteomes" id="UP000805418"/>
    </source>
</evidence>
<dbReference type="Ensembl" id="ENSCAFT00845006996.1">
    <property type="protein sequence ID" value="ENSCAFP00845005581.1"/>
    <property type="gene ID" value="ENSCAFG00845003890.1"/>
</dbReference>
<keyword evidence="2" id="KW-0812">Transmembrane</keyword>
<feature type="compositionally biased region" description="Pro residues" evidence="1">
    <location>
        <begin position="74"/>
        <end position="97"/>
    </location>
</feature>
<proteinExistence type="predicted"/>
<evidence type="ECO:0000256" key="2">
    <source>
        <dbReference type="SAM" id="Phobius"/>
    </source>
</evidence>
<evidence type="ECO:0000313" key="3">
    <source>
        <dbReference type="Ensembl" id="ENSCAFP00845005581.1"/>
    </source>
</evidence>
<protein>
    <submittedName>
        <fullName evidence="3">Uncharacterized protein</fullName>
    </submittedName>
</protein>
<name>A0A8I3MJL8_CANLF</name>
<dbReference type="Proteomes" id="UP000805418">
    <property type="component" value="Chromosome 7"/>
</dbReference>
<sequence length="349" mass="34988">RIASNPRCCTLAAGLKHLRLHIHTPLISALGECAGPQASGHELVPGRAQQREAPASQPSVPAPHGSYRACALRPAPPRPPPPPPAAPPPPPPPPPPHGQRRARPHGLLAGLLLPLLLRVAVIGQVAAAVGRAPAQLALAVGRQRVVGGVVVVVVVVVLRRGRLVGGGRRPGVVGGAAAAELRAQPGRRLEAAAAAGALGPGLALQAAGAGRVLVLGRGARRAAHQARQRRVVGPPARGAGGPGAARVAQRLPAAAAAVVALGRAVLEEAPERARLRALEAAAAPRLVAVAVGPAGARPVRVGEGGQFVHGDGRHPGGEVLPGQHLGLGALLAAGRGHRSRRSARPGPNL</sequence>
<feature type="transmembrane region" description="Helical" evidence="2">
    <location>
        <begin position="136"/>
        <end position="158"/>
    </location>
</feature>
<keyword evidence="2" id="KW-0472">Membrane</keyword>
<accession>A0A8I3MJL8</accession>